<reference evidence="2" key="1">
    <citation type="submission" date="2018-08" db="EMBL/GenBank/DDBJ databases">
        <title>Comparative genomics of wild bee and flower associated Lactobacillus reveals potential adaptation to the bee host.</title>
        <authorList>
            <person name="Vuong H.Q."/>
            <person name="Mcfrederick Q.S."/>
        </authorList>
    </citation>
    <scope>NUCLEOTIDE SEQUENCE</scope>
    <source>
        <strain evidence="2">HV_63</strain>
    </source>
</reference>
<evidence type="ECO:0000313" key="3">
    <source>
        <dbReference type="Proteomes" id="UP000784700"/>
    </source>
</evidence>
<dbReference type="AlphaFoldDB" id="A0A9Q8IPN2"/>
<dbReference type="SUPFAM" id="SSF82771">
    <property type="entry name" value="GIY-YIG endonuclease"/>
    <property type="match status" value="1"/>
</dbReference>
<proteinExistence type="predicted"/>
<dbReference type="Pfam" id="PF14267">
    <property type="entry name" value="DUF4357"/>
    <property type="match status" value="1"/>
</dbReference>
<evidence type="ECO:0000313" key="2">
    <source>
        <dbReference type="EMBL" id="TPR46254.1"/>
    </source>
</evidence>
<sequence length="297" mass="34089">MRSKDIYTFLSNEDDYFSFKYCGYNNGGSIIAYYVPRDEVNDVLNKHDELKHSGVYLLMNVDSNHSITNETKIYVGQAKNITKRTYEHNVDKENWWNLAILFIKNNDTSFTQDEILYLERYMYQLIDKKESISLFSEHQPSGTSMISLRDQENFKNDFADLDTLLRILGLPIFHMQKAKLVKVATDNINNESLDISNTIFYMNGRDSDAKAVIKNDFKVLKGSKLSPKDFSSSFSAANLSSYQALVDGGVIKDNVFQKDYVFDSPSTAARMIYKSSANGNTLWKDKSGKTLKEYLDK</sequence>
<dbReference type="InterPro" id="IPR000305">
    <property type="entry name" value="GIY-YIG_endonuc"/>
</dbReference>
<dbReference type="Proteomes" id="UP000784700">
    <property type="component" value="Unassembled WGS sequence"/>
</dbReference>
<feature type="domain" description="GIY-YIG" evidence="1">
    <location>
        <begin position="51"/>
        <end position="132"/>
    </location>
</feature>
<protein>
    <submittedName>
        <fullName evidence="2">DUF4357 domain-containing protein</fullName>
    </submittedName>
</protein>
<name>A0A9Q8IPN2_9LACO</name>
<comment type="caution">
    <text evidence="2">The sequence shown here is derived from an EMBL/GenBank/DDBJ whole genome shotgun (WGS) entry which is preliminary data.</text>
</comment>
<dbReference type="InterPro" id="IPR025579">
    <property type="entry name" value="DUF4357"/>
</dbReference>
<gene>
    <name evidence="2" type="ORF">DY130_01690</name>
</gene>
<dbReference type="InterPro" id="IPR035901">
    <property type="entry name" value="GIY-YIG_endonuc_sf"/>
</dbReference>
<dbReference type="GeneID" id="58107839"/>
<evidence type="ECO:0000259" key="1">
    <source>
        <dbReference type="PROSITE" id="PS50164"/>
    </source>
</evidence>
<dbReference type="EMBL" id="QUBG01000001">
    <property type="protein sequence ID" value="TPR46254.1"/>
    <property type="molecule type" value="Genomic_DNA"/>
</dbReference>
<accession>A0A9Q8IPN2</accession>
<dbReference type="RefSeq" id="WP_140936162.1">
    <property type="nucleotide sequence ID" value="NZ_QUBF01000001.1"/>
</dbReference>
<dbReference type="PROSITE" id="PS50164">
    <property type="entry name" value="GIY_YIG"/>
    <property type="match status" value="1"/>
</dbReference>
<organism evidence="2 3">
    <name type="scientific">Apilactobacillus micheneri</name>
    <dbReference type="NCBI Taxonomy" id="1899430"/>
    <lineage>
        <taxon>Bacteria</taxon>
        <taxon>Bacillati</taxon>
        <taxon>Bacillota</taxon>
        <taxon>Bacilli</taxon>
        <taxon>Lactobacillales</taxon>
        <taxon>Lactobacillaceae</taxon>
        <taxon>Apilactobacillus</taxon>
    </lineage>
</organism>